<name>A0A484Q3I6_9ZZZZ</name>
<keyword evidence="2" id="KW-0808">Transferase</keyword>
<sequence>MPAGFPLPDSTVTLSFRRLSCPASRLPLSRLLAVLSLGVAGLSAPLHASAQATQASAQEEPFEPQLGRHGKDVMWLPTPDALAERLMRMAGLGPQDIFVDLGAGDGRVSIAAARDFQAQALGVEFDPRMVAVSQRNAQEAGVAGRTRFIEGDIFKADFSQANIVFMYLLPQLNLRLRPTLMAMAPGTRIITHQFHMGRWEPDETTLIAHRPGYLWIVPANAGGRWVLNYQLGAGRGQATLDLSQTFQKLKGTAAMGELQTTLRQPRLTGERIAFGFTDPQGQLREFTGVVTADRIRGTVTGPGDATSFTARREGAAPPVGGSEPPSQEELDAAAASLGSE</sequence>
<dbReference type="EMBL" id="CAADIA010000006">
    <property type="protein sequence ID" value="VFR31885.1"/>
    <property type="molecule type" value="Genomic_DNA"/>
</dbReference>
<evidence type="ECO:0000256" key="4">
    <source>
        <dbReference type="SAM" id="MobiDB-lite"/>
    </source>
</evidence>
<reference evidence="6" key="1">
    <citation type="submission" date="2019-03" db="EMBL/GenBank/DDBJ databases">
        <authorList>
            <person name="Danneels B."/>
        </authorList>
    </citation>
    <scope>NUCLEOTIDE SEQUENCE</scope>
</reference>
<keyword evidence="1" id="KW-0489">Methyltransferase</keyword>
<evidence type="ECO:0000256" key="1">
    <source>
        <dbReference type="ARBA" id="ARBA00022603"/>
    </source>
</evidence>
<protein>
    <recommendedName>
        <fullName evidence="5">Methyltransferase domain-containing protein</fullName>
    </recommendedName>
</protein>
<evidence type="ECO:0000313" key="6">
    <source>
        <dbReference type="EMBL" id="VFR31885.1"/>
    </source>
</evidence>
<dbReference type="InterPro" id="IPR026170">
    <property type="entry name" value="FAM173A/B"/>
</dbReference>
<keyword evidence="3" id="KW-0949">S-adenosyl-L-methionine</keyword>
<dbReference type="SUPFAM" id="SSF53335">
    <property type="entry name" value="S-adenosyl-L-methionine-dependent methyltransferases"/>
    <property type="match status" value="1"/>
</dbReference>
<accession>A0A484Q3I6</accession>
<evidence type="ECO:0000313" key="7">
    <source>
        <dbReference type="EMBL" id="VFR60712.1"/>
    </source>
</evidence>
<dbReference type="CDD" id="cd02440">
    <property type="entry name" value="AdoMet_MTases"/>
    <property type="match status" value="1"/>
</dbReference>
<proteinExistence type="predicted"/>
<dbReference type="Pfam" id="PF13649">
    <property type="entry name" value="Methyltransf_25"/>
    <property type="match status" value="1"/>
</dbReference>
<dbReference type="GO" id="GO:0016279">
    <property type="term" value="F:protein-lysine N-methyltransferase activity"/>
    <property type="evidence" value="ECO:0007669"/>
    <property type="project" value="InterPro"/>
</dbReference>
<feature type="region of interest" description="Disordered" evidence="4">
    <location>
        <begin position="51"/>
        <end position="70"/>
    </location>
</feature>
<organism evidence="6">
    <name type="scientific">plant metagenome</name>
    <dbReference type="NCBI Taxonomy" id="1297885"/>
    <lineage>
        <taxon>unclassified sequences</taxon>
        <taxon>metagenomes</taxon>
        <taxon>organismal metagenomes</taxon>
    </lineage>
</organism>
<dbReference type="EMBL" id="CAADIF010000005">
    <property type="protein sequence ID" value="VFR60712.1"/>
    <property type="molecule type" value="Genomic_DNA"/>
</dbReference>
<feature type="region of interest" description="Disordered" evidence="4">
    <location>
        <begin position="298"/>
        <end position="340"/>
    </location>
</feature>
<feature type="domain" description="Methyltransferase" evidence="5">
    <location>
        <begin position="99"/>
        <end position="166"/>
    </location>
</feature>
<dbReference type="GO" id="GO:0032259">
    <property type="term" value="P:methylation"/>
    <property type="evidence" value="ECO:0007669"/>
    <property type="project" value="UniProtKB-KW"/>
</dbReference>
<evidence type="ECO:0000256" key="3">
    <source>
        <dbReference type="ARBA" id="ARBA00022691"/>
    </source>
</evidence>
<dbReference type="InterPro" id="IPR029063">
    <property type="entry name" value="SAM-dependent_MTases_sf"/>
</dbReference>
<dbReference type="AlphaFoldDB" id="A0A484Q3I6"/>
<dbReference type="PANTHER" id="PTHR13610">
    <property type="entry name" value="METHYLTRANSFERASE DOMAIN-CONTAINING PROTEIN"/>
    <property type="match status" value="1"/>
</dbReference>
<dbReference type="Gene3D" id="3.40.50.150">
    <property type="entry name" value="Vaccinia Virus protein VP39"/>
    <property type="match status" value="1"/>
</dbReference>
<evidence type="ECO:0000256" key="2">
    <source>
        <dbReference type="ARBA" id="ARBA00022679"/>
    </source>
</evidence>
<dbReference type="InterPro" id="IPR041698">
    <property type="entry name" value="Methyltransf_25"/>
</dbReference>
<dbReference type="PANTHER" id="PTHR13610:SF11">
    <property type="entry name" value="METHYLTRANSFERASE DOMAIN-CONTAINING PROTEIN"/>
    <property type="match status" value="1"/>
</dbReference>
<evidence type="ECO:0000259" key="5">
    <source>
        <dbReference type="Pfam" id="PF13649"/>
    </source>
</evidence>
<gene>
    <name evidence="6" type="ORF">ANK1_4027</name>
    <name evidence="7" type="ORF">ANK2_4028</name>
</gene>